<keyword evidence="1" id="KW-0732">Signal</keyword>
<evidence type="ECO:0000313" key="3">
    <source>
        <dbReference type="EMBL" id="GMG88079.1"/>
    </source>
</evidence>
<protein>
    <recommendedName>
        <fullName evidence="2">SH3b domain-containing protein</fullName>
    </recommendedName>
</protein>
<dbReference type="InterPro" id="IPR003646">
    <property type="entry name" value="SH3-like_bac-type"/>
</dbReference>
<dbReference type="Proteomes" id="UP001224392">
    <property type="component" value="Unassembled WGS sequence"/>
</dbReference>
<evidence type="ECO:0000256" key="1">
    <source>
        <dbReference type="ARBA" id="ARBA00022729"/>
    </source>
</evidence>
<dbReference type="RefSeq" id="WP_285764694.1">
    <property type="nucleotide sequence ID" value="NZ_BSYJ01000005.1"/>
</dbReference>
<comment type="caution">
    <text evidence="3">The sequence shown here is derived from an EMBL/GenBank/DDBJ whole genome shotgun (WGS) entry which is preliminary data.</text>
</comment>
<dbReference type="Pfam" id="PF13505">
    <property type="entry name" value="OMP_b-brl"/>
    <property type="match status" value="1"/>
</dbReference>
<dbReference type="Pfam" id="PF08239">
    <property type="entry name" value="SH3_3"/>
    <property type="match status" value="1"/>
</dbReference>
<name>A0ABQ6M161_9GAMM</name>
<dbReference type="EMBL" id="BSYJ01000005">
    <property type="protein sequence ID" value="GMG88079.1"/>
    <property type="molecule type" value="Genomic_DNA"/>
</dbReference>
<keyword evidence="4" id="KW-1185">Reference proteome</keyword>
<organism evidence="3 4">
    <name type="scientific">Biformimicrobium ophioploci</name>
    <dbReference type="NCBI Taxonomy" id="3036711"/>
    <lineage>
        <taxon>Bacteria</taxon>
        <taxon>Pseudomonadati</taxon>
        <taxon>Pseudomonadota</taxon>
        <taxon>Gammaproteobacteria</taxon>
        <taxon>Cellvibrionales</taxon>
        <taxon>Microbulbiferaceae</taxon>
        <taxon>Biformimicrobium</taxon>
    </lineage>
</organism>
<feature type="domain" description="SH3b" evidence="2">
    <location>
        <begin position="24"/>
        <end position="87"/>
    </location>
</feature>
<dbReference type="Gene3D" id="2.40.160.20">
    <property type="match status" value="1"/>
</dbReference>
<dbReference type="InterPro" id="IPR027385">
    <property type="entry name" value="Beta-barrel_OMP"/>
</dbReference>
<evidence type="ECO:0000259" key="2">
    <source>
        <dbReference type="PROSITE" id="PS51781"/>
    </source>
</evidence>
<dbReference type="InterPro" id="IPR011250">
    <property type="entry name" value="OMP/PagP_B-barrel"/>
</dbReference>
<sequence>MLTVLSMLTSPARAIPPFLENEPVTEVIVSAPYVDVHTGPGRGYPVFHVVEFGQTLKLIKRRTGWVKIETGRGKQGWVRISDLDRLETQSGETIAIRQPDARDFRASRVHLGFSTGQFGGASTLGLTLGYRFTANLSAEVRATQAVGDYSNSQTFQVAAKHQPFPDWKISPYFAMGAGINSTAPNATIIAAEDRNDTAMLAAVGASMYLSRRFVLRAEYTNHYLLTSREENQEVNEWKLGIDVFF</sequence>
<evidence type="ECO:0000313" key="4">
    <source>
        <dbReference type="Proteomes" id="UP001224392"/>
    </source>
</evidence>
<proteinExistence type="predicted"/>
<dbReference type="Gene3D" id="2.30.30.40">
    <property type="entry name" value="SH3 Domains"/>
    <property type="match status" value="1"/>
</dbReference>
<dbReference type="SUPFAM" id="SSF56925">
    <property type="entry name" value="OMPA-like"/>
    <property type="match status" value="1"/>
</dbReference>
<gene>
    <name evidence="3" type="ORF">MNKW57_24000</name>
</gene>
<reference evidence="3 4" key="1">
    <citation type="submission" date="2023-04" db="EMBL/GenBank/DDBJ databases">
        <title>Marinobulbifer ophiurae gen. nov., sp. Nov., isolate from tissue of brittle star Ophioplocus japonicus.</title>
        <authorList>
            <person name="Kawano K."/>
            <person name="Sawayama S."/>
            <person name="Nakagawa S."/>
        </authorList>
    </citation>
    <scope>NUCLEOTIDE SEQUENCE [LARGE SCALE GENOMIC DNA]</scope>
    <source>
        <strain evidence="3 4">NKW57</strain>
    </source>
</reference>
<accession>A0ABQ6M161</accession>
<dbReference type="PROSITE" id="PS51781">
    <property type="entry name" value="SH3B"/>
    <property type="match status" value="1"/>
</dbReference>